<keyword evidence="4" id="KW-0084">Basement membrane</keyword>
<dbReference type="Gene3D" id="2.10.25.10">
    <property type="entry name" value="Laminin"/>
    <property type="match status" value="4"/>
</dbReference>
<feature type="disulfide bond" evidence="8">
    <location>
        <begin position="228"/>
        <end position="240"/>
    </location>
</feature>
<dbReference type="PRINTS" id="PR00011">
    <property type="entry name" value="EGFLAMININ"/>
</dbReference>
<evidence type="ECO:0000256" key="4">
    <source>
        <dbReference type="ARBA" id="ARBA00022869"/>
    </source>
</evidence>
<keyword evidence="6" id="KW-0325">Glycoprotein</keyword>
<feature type="signal peptide" evidence="11">
    <location>
        <begin position="1"/>
        <end position="27"/>
    </location>
</feature>
<feature type="compositionally biased region" description="Polar residues" evidence="9">
    <location>
        <begin position="98"/>
        <end position="109"/>
    </location>
</feature>
<dbReference type="PROSITE" id="PS50027">
    <property type="entry name" value="EGF_LAM_2"/>
    <property type="match status" value="4"/>
</dbReference>
<dbReference type="EMBL" id="JAUPFM010000011">
    <property type="protein sequence ID" value="KAK2837084.1"/>
    <property type="molecule type" value="Genomic_DNA"/>
</dbReference>
<keyword evidence="4" id="KW-0964">Secreted</keyword>
<protein>
    <recommendedName>
        <fullName evidence="12">Laminin EGF-like domain-containing protein</fullName>
    </recommendedName>
</protein>
<feature type="domain" description="Laminin EGF-like" evidence="12">
    <location>
        <begin position="348"/>
        <end position="393"/>
    </location>
</feature>
<keyword evidence="4" id="KW-0272">Extracellular matrix</keyword>
<evidence type="ECO:0000256" key="1">
    <source>
        <dbReference type="ARBA" id="ARBA00004302"/>
    </source>
</evidence>
<evidence type="ECO:0000256" key="10">
    <source>
        <dbReference type="SAM" id="Phobius"/>
    </source>
</evidence>
<dbReference type="SMART" id="SM00181">
    <property type="entry name" value="EGF"/>
    <property type="match status" value="3"/>
</dbReference>
<dbReference type="PROSITE" id="PS01248">
    <property type="entry name" value="EGF_LAM_1"/>
    <property type="match status" value="2"/>
</dbReference>
<evidence type="ECO:0000259" key="12">
    <source>
        <dbReference type="PROSITE" id="PS50027"/>
    </source>
</evidence>
<accession>A0AA88SMQ5</accession>
<dbReference type="GO" id="GO:0009887">
    <property type="term" value="P:animal organ morphogenesis"/>
    <property type="evidence" value="ECO:0007669"/>
    <property type="project" value="TreeGrafter"/>
</dbReference>
<evidence type="ECO:0000256" key="9">
    <source>
        <dbReference type="SAM" id="MobiDB-lite"/>
    </source>
</evidence>
<dbReference type="Proteomes" id="UP001187415">
    <property type="component" value="Unassembled WGS sequence"/>
</dbReference>
<dbReference type="GO" id="GO:0009888">
    <property type="term" value="P:tissue development"/>
    <property type="evidence" value="ECO:0007669"/>
    <property type="project" value="TreeGrafter"/>
</dbReference>
<dbReference type="FunFam" id="2.10.25.10:FF:000188">
    <property type="entry name" value="Laminin subunit gamma 2"/>
    <property type="match status" value="2"/>
</dbReference>
<comment type="caution">
    <text evidence="13">The sequence shown here is derived from an EMBL/GenBank/DDBJ whole genome shotgun (WGS) entry which is preliminary data.</text>
</comment>
<feature type="disulfide bond" evidence="8">
    <location>
        <begin position="366"/>
        <end position="375"/>
    </location>
</feature>
<keyword evidence="3" id="KW-0677">Repeat</keyword>
<dbReference type="InterPro" id="IPR000742">
    <property type="entry name" value="EGF"/>
</dbReference>
<dbReference type="PANTHER" id="PTHR10574:SF406">
    <property type="entry name" value="LAMININ SUBUNIT ALPHA 5"/>
    <property type="match status" value="1"/>
</dbReference>
<feature type="transmembrane region" description="Helical" evidence="10">
    <location>
        <begin position="482"/>
        <end position="505"/>
    </location>
</feature>
<feature type="domain" description="Laminin EGF-like" evidence="12">
    <location>
        <begin position="275"/>
        <end position="324"/>
    </location>
</feature>
<proteinExistence type="predicted"/>
<feature type="region of interest" description="Disordered" evidence="9">
    <location>
        <begin position="405"/>
        <end position="436"/>
    </location>
</feature>
<dbReference type="PANTHER" id="PTHR10574">
    <property type="entry name" value="NETRIN/LAMININ-RELATED"/>
    <property type="match status" value="1"/>
</dbReference>
<evidence type="ECO:0000313" key="14">
    <source>
        <dbReference type="Proteomes" id="UP001187415"/>
    </source>
</evidence>
<dbReference type="GO" id="GO:0005604">
    <property type="term" value="C:basement membrane"/>
    <property type="evidence" value="ECO:0007669"/>
    <property type="project" value="UniProtKB-SubCell"/>
</dbReference>
<dbReference type="FunFam" id="2.10.25.10:FF:000051">
    <property type="entry name" value="Laminin subunit alpha 4"/>
    <property type="match status" value="1"/>
</dbReference>
<dbReference type="GO" id="GO:0005576">
    <property type="term" value="C:extracellular region"/>
    <property type="evidence" value="ECO:0007669"/>
    <property type="project" value="UniProtKB-ARBA"/>
</dbReference>
<feature type="domain" description="Laminin EGF-like" evidence="12">
    <location>
        <begin position="177"/>
        <end position="227"/>
    </location>
</feature>
<evidence type="ECO:0000256" key="8">
    <source>
        <dbReference type="PROSITE-ProRule" id="PRU00460"/>
    </source>
</evidence>
<dbReference type="SUPFAM" id="SSF57196">
    <property type="entry name" value="EGF/Laminin"/>
    <property type="match status" value="3"/>
</dbReference>
<dbReference type="SMART" id="SM00180">
    <property type="entry name" value="EGF_Lam"/>
    <property type="match status" value="4"/>
</dbReference>
<dbReference type="AlphaFoldDB" id="A0AA88SMQ5"/>
<evidence type="ECO:0000256" key="5">
    <source>
        <dbReference type="ARBA" id="ARBA00023157"/>
    </source>
</evidence>
<reference evidence="13" key="1">
    <citation type="submission" date="2023-07" db="EMBL/GenBank/DDBJ databases">
        <title>Chromosome-level Genome Assembly of Striped Snakehead (Channa striata).</title>
        <authorList>
            <person name="Liu H."/>
        </authorList>
    </citation>
    <scope>NUCLEOTIDE SEQUENCE</scope>
    <source>
        <strain evidence="13">Gz</strain>
        <tissue evidence="13">Muscle</tissue>
    </source>
</reference>
<feature type="disulfide bond" evidence="8">
    <location>
        <begin position="248"/>
        <end position="257"/>
    </location>
</feature>
<keyword evidence="10" id="KW-0472">Membrane</keyword>
<evidence type="ECO:0000256" key="6">
    <source>
        <dbReference type="ARBA" id="ARBA00023180"/>
    </source>
</evidence>
<keyword evidence="14" id="KW-1185">Reference proteome</keyword>
<organism evidence="13 14">
    <name type="scientific">Channa striata</name>
    <name type="common">Snakehead murrel</name>
    <name type="synonym">Ophicephalus striatus</name>
    <dbReference type="NCBI Taxonomy" id="64152"/>
    <lineage>
        <taxon>Eukaryota</taxon>
        <taxon>Metazoa</taxon>
        <taxon>Chordata</taxon>
        <taxon>Craniata</taxon>
        <taxon>Vertebrata</taxon>
        <taxon>Euteleostomi</taxon>
        <taxon>Actinopterygii</taxon>
        <taxon>Neopterygii</taxon>
        <taxon>Teleostei</taxon>
        <taxon>Neoteleostei</taxon>
        <taxon>Acanthomorphata</taxon>
        <taxon>Anabantaria</taxon>
        <taxon>Anabantiformes</taxon>
        <taxon>Channoidei</taxon>
        <taxon>Channidae</taxon>
        <taxon>Channa</taxon>
    </lineage>
</organism>
<dbReference type="InterPro" id="IPR002049">
    <property type="entry name" value="LE_dom"/>
</dbReference>
<name>A0AA88SMQ5_CHASR</name>
<gene>
    <name evidence="13" type="ORF">Q5P01_014296</name>
</gene>
<keyword evidence="5 8" id="KW-1015">Disulfide bond</keyword>
<evidence type="ECO:0000256" key="7">
    <source>
        <dbReference type="ARBA" id="ARBA00023292"/>
    </source>
</evidence>
<feature type="disulfide bond" evidence="8">
    <location>
        <begin position="294"/>
        <end position="303"/>
    </location>
</feature>
<feature type="compositionally biased region" description="Low complexity" evidence="9">
    <location>
        <begin position="410"/>
        <end position="436"/>
    </location>
</feature>
<keyword evidence="2 11" id="KW-0732">Signal</keyword>
<dbReference type="CDD" id="cd00055">
    <property type="entry name" value="EGF_Lam"/>
    <property type="match status" value="4"/>
</dbReference>
<dbReference type="Pfam" id="PF00053">
    <property type="entry name" value="EGF_laminin"/>
    <property type="match status" value="3"/>
</dbReference>
<dbReference type="Pfam" id="PF24973">
    <property type="entry name" value="EGF_LMN_ATRN"/>
    <property type="match status" value="1"/>
</dbReference>
<dbReference type="InterPro" id="IPR050440">
    <property type="entry name" value="Laminin/Netrin_ECM"/>
</dbReference>
<sequence>MRFTSLMMYISLPLIFILLVYIGFSEAAPRISPYDASPISRKPGSASDTWENLHTEVPRSLPESEPALGPVAALMPSPAIVSFGPTAADSPLPKPASTFDSPTPTGAVSAANEQISAPASRLGGVRKRSADAQASLFAPEKTLQTMVSMVSQRTANDAWAAENIGTSSVENNQEGLCNCSTGGEGILEPEECDPVTGQCSCVSGYTGLQCEECEEGHFTNGTSGCLPCSCDSFGAVNHLCDSSGICVCKMGVYGPKCDECHPGFFHFSSTGCRPCQCHNHTSNCHPQSGVCLNCEGNTQGSNCEDCKPGFYRRPGTAPTEACVRVPAPTPPPLAPATPTPVAPHGNADPQGPAQLCNPDTGHCLRCINNTTGARCQLCAPGFLGDALAHNCTRPTLRFIPTQVGKTTTDAPTLSTSYSSTSATSTTSTTPAARSIPASTTSSNVSTALLTTATIQALLTSLSSPTDNTTAALTEVSWTQFNIIILAVIILVVLLLLGFVGGVYTYREYQNRKLNAPFWTIELKEDNISFSSYHDSIPNADVSGLLEDEANEVAPNGQLALTTQGNCYKA</sequence>
<keyword evidence="10" id="KW-0812">Transmembrane</keyword>
<evidence type="ECO:0000313" key="13">
    <source>
        <dbReference type="EMBL" id="KAK2837084.1"/>
    </source>
</evidence>
<feature type="region of interest" description="Disordered" evidence="9">
    <location>
        <begin position="85"/>
        <end position="109"/>
    </location>
</feature>
<evidence type="ECO:0000256" key="3">
    <source>
        <dbReference type="ARBA" id="ARBA00022737"/>
    </source>
</evidence>
<feature type="domain" description="Laminin EGF-like" evidence="12">
    <location>
        <begin position="228"/>
        <end position="274"/>
    </location>
</feature>
<dbReference type="InterPro" id="IPR056863">
    <property type="entry name" value="LMN_ATRN_NET-like_EGF"/>
</dbReference>
<evidence type="ECO:0000256" key="11">
    <source>
        <dbReference type="SAM" id="SignalP"/>
    </source>
</evidence>
<dbReference type="FunFam" id="2.10.25.10:FF:000067">
    <property type="entry name" value="Laminin subunit gamma 1"/>
    <property type="match status" value="1"/>
</dbReference>
<comment type="caution">
    <text evidence="8">Lacks conserved residue(s) required for the propagation of feature annotation.</text>
</comment>
<keyword evidence="10" id="KW-1133">Transmembrane helix</keyword>
<keyword evidence="7 8" id="KW-0424">Laminin EGF-like domain</keyword>
<feature type="disulfide bond" evidence="8">
    <location>
        <begin position="201"/>
        <end position="210"/>
    </location>
</feature>
<feature type="chain" id="PRO_5041690208" description="Laminin EGF-like domain-containing protein" evidence="11">
    <location>
        <begin position="28"/>
        <end position="569"/>
    </location>
</feature>
<comment type="subcellular location">
    <subcellularLocation>
        <location evidence="1">Secreted</location>
        <location evidence="1">Extracellular space</location>
        <location evidence="1">Extracellular matrix</location>
        <location evidence="1">Basement membrane</location>
    </subcellularLocation>
</comment>
<evidence type="ECO:0000256" key="2">
    <source>
        <dbReference type="ARBA" id="ARBA00022729"/>
    </source>
</evidence>